<evidence type="ECO:0000313" key="2">
    <source>
        <dbReference type="EMBL" id="BBO67487.1"/>
    </source>
</evidence>
<accession>A0A5K7YS65</accession>
<proteinExistence type="predicted"/>
<feature type="region of interest" description="Disordered" evidence="1">
    <location>
        <begin position="1"/>
        <end position="29"/>
    </location>
</feature>
<evidence type="ECO:0000313" key="3">
    <source>
        <dbReference type="Proteomes" id="UP000427906"/>
    </source>
</evidence>
<gene>
    <name evidence="2" type="ORF">DSCA_14170</name>
</gene>
<reference evidence="2 3" key="1">
    <citation type="submission" date="2019-11" db="EMBL/GenBank/DDBJ databases">
        <title>Comparative genomics of hydrocarbon-degrading Desulfosarcina strains.</title>
        <authorList>
            <person name="Watanabe M."/>
            <person name="Kojima H."/>
            <person name="Fukui M."/>
        </authorList>
    </citation>
    <scope>NUCLEOTIDE SEQUENCE [LARGE SCALE GENOMIC DNA]</scope>
    <source>
        <strain evidence="2 3">PL12</strain>
    </source>
</reference>
<feature type="compositionally biased region" description="Pro residues" evidence="1">
    <location>
        <begin position="1"/>
        <end position="11"/>
    </location>
</feature>
<sequence>MPVKQPQPAPPGNTAATLPSRPFHTTEPVSPRDWFDRFTDWVAAVVSLLQ</sequence>
<organism evidence="2 3">
    <name type="scientific">Desulfosarcina alkanivorans</name>
    <dbReference type="NCBI Taxonomy" id="571177"/>
    <lineage>
        <taxon>Bacteria</taxon>
        <taxon>Pseudomonadati</taxon>
        <taxon>Thermodesulfobacteriota</taxon>
        <taxon>Desulfobacteria</taxon>
        <taxon>Desulfobacterales</taxon>
        <taxon>Desulfosarcinaceae</taxon>
        <taxon>Desulfosarcina</taxon>
    </lineage>
</organism>
<protein>
    <submittedName>
        <fullName evidence="2">Uncharacterized protein</fullName>
    </submittedName>
</protein>
<dbReference type="EMBL" id="AP021874">
    <property type="protein sequence ID" value="BBO67487.1"/>
    <property type="molecule type" value="Genomic_DNA"/>
</dbReference>
<keyword evidence="3" id="KW-1185">Reference proteome</keyword>
<dbReference type="KEGG" id="dalk:DSCA_14170"/>
<evidence type="ECO:0000256" key="1">
    <source>
        <dbReference type="SAM" id="MobiDB-lite"/>
    </source>
</evidence>
<dbReference type="AlphaFoldDB" id="A0A5K7YS65"/>
<dbReference type="Proteomes" id="UP000427906">
    <property type="component" value="Chromosome"/>
</dbReference>
<name>A0A5K7YS65_9BACT</name>